<protein>
    <submittedName>
        <fullName evidence="5">DMT family transporter</fullName>
    </submittedName>
</protein>
<dbReference type="EMBL" id="JAJNBZ010000016">
    <property type="protein sequence ID" value="MCE5171243.1"/>
    <property type="molecule type" value="Genomic_DNA"/>
</dbReference>
<feature type="domain" description="EamA" evidence="4">
    <location>
        <begin position="150"/>
        <end position="282"/>
    </location>
</feature>
<feature type="transmembrane region" description="Helical" evidence="3">
    <location>
        <begin position="123"/>
        <end position="140"/>
    </location>
</feature>
<comment type="caution">
    <text evidence="5">The sequence shown here is derived from an EMBL/GenBank/DDBJ whole genome shotgun (WGS) entry which is preliminary data.</text>
</comment>
<keyword evidence="3" id="KW-0472">Membrane</keyword>
<name>A0ABS8YH03_9BACL</name>
<evidence type="ECO:0000259" key="4">
    <source>
        <dbReference type="Pfam" id="PF00892"/>
    </source>
</evidence>
<evidence type="ECO:0000313" key="5">
    <source>
        <dbReference type="EMBL" id="MCE5171243.1"/>
    </source>
</evidence>
<keyword evidence="3" id="KW-1133">Transmembrane helix</keyword>
<dbReference type="InterPro" id="IPR000620">
    <property type="entry name" value="EamA_dom"/>
</dbReference>
<dbReference type="Pfam" id="PF00892">
    <property type="entry name" value="EamA"/>
    <property type="match status" value="1"/>
</dbReference>
<evidence type="ECO:0000313" key="6">
    <source>
        <dbReference type="Proteomes" id="UP001199916"/>
    </source>
</evidence>
<accession>A0ABS8YH03</accession>
<feature type="transmembrane region" description="Helical" evidence="3">
    <location>
        <begin position="34"/>
        <end position="55"/>
    </location>
</feature>
<feature type="transmembrane region" description="Helical" evidence="3">
    <location>
        <begin position="7"/>
        <end position="28"/>
    </location>
</feature>
<comment type="subcellular location">
    <subcellularLocation>
        <location evidence="1">Endomembrane system</location>
        <topology evidence="1">Multi-pass membrane protein</topology>
    </subcellularLocation>
</comment>
<feature type="transmembrane region" description="Helical" evidence="3">
    <location>
        <begin position="182"/>
        <end position="202"/>
    </location>
</feature>
<keyword evidence="6" id="KW-1185">Reference proteome</keyword>
<evidence type="ECO:0000256" key="3">
    <source>
        <dbReference type="SAM" id="Phobius"/>
    </source>
</evidence>
<evidence type="ECO:0000256" key="1">
    <source>
        <dbReference type="ARBA" id="ARBA00004127"/>
    </source>
</evidence>
<dbReference type="RefSeq" id="WP_233697777.1">
    <property type="nucleotide sequence ID" value="NZ_JAJNBZ010000016.1"/>
</dbReference>
<dbReference type="SUPFAM" id="SSF103481">
    <property type="entry name" value="Multidrug resistance efflux transporter EmrE"/>
    <property type="match status" value="1"/>
</dbReference>
<comment type="similarity">
    <text evidence="2">Belongs to the EamA transporter family.</text>
</comment>
<evidence type="ECO:0000256" key="2">
    <source>
        <dbReference type="ARBA" id="ARBA00007362"/>
    </source>
</evidence>
<feature type="transmembrane region" description="Helical" evidence="3">
    <location>
        <begin position="92"/>
        <end position="111"/>
    </location>
</feature>
<feature type="transmembrane region" description="Helical" evidence="3">
    <location>
        <begin position="67"/>
        <end position="86"/>
    </location>
</feature>
<dbReference type="Proteomes" id="UP001199916">
    <property type="component" value="Unassembled WGS sequence"/>
</dbReference>
<feature type="transmembrane region" description="Helical" evidence="3">
    <location>
        <begin position="241"/>
        <end position="261"/>
    </location>
</feature>
<feature type="transmembrane region" description="Helical" evidence="3">
    <location>
        <begin position="214"/>
        <end position="234"/>
    </location>
</feature>
<sequence>MNLFRYALLVFIGACSYGTLSTIMKLALEEGFTVPQIIGGQYFFGWSLLGIATVLFSRHKVSIRHILVLLACGLTLSCTSITYGITVGELPASIAVVFLFQFTWIGVLLEALVTRTFPERTKLLSVLLLLIGTVFAGGLADHGLSGMTWKGAVFGMISAISFALYIFVSGRVATEVPVLNKSLTMTTGAMVVVFMMFPPTFIVDGTLGAGLWKYGITMGLLGIIIPVVFFGIGVPKVGSGIGTILGAAELPAAVVMSVAVLNEQVTWLQWFGIIIIFAGICLPQLSLVQRVRIKQSKAS</sequence>
<feature type="transmembrane region" description="Helical" evidence="3">
    <location>
        <begin position="152"/>
        <end position="170"/>
    </location>
</feature>
<organism evidence="5 6">
    <name type="scientific">Paenibacillus profundus</name>
    <dbReference type="NCBI Taxonomy" id="1173085"/>
    <lineage>
        <taxon>Bacteria</taxon>
        <taxon>Bacillati</taxon>
        <taxon>Bacillota</taxon>
        <taxon>Bacilli</taxon>
        <taxon>Bacillales</taxon>
        <taxon>Paenibacillaceae</taxon>
        <taxon>Paenibacillus</taxon>
    </lineage>
</organism>
<reference evidence="5 6" key="1">
    <citation type="submission" date="2021-11" db="EMBL/GenBank/DDBJ databases">
        <title>Draft genome sequence of Paenibacillus profundus YoMME, a new Gram-positive bacteria with exoelectrogenic properties.</title>
        <authorList>
            <person name="Hubenova Y."/>
            <person name="Hubenova E."/>
            <person name="Manasiev Y."/>
            <person name="Peykov S."/>
            <person name="Mitov M."/>
        </authorList>
    </citation>
    <scope>NUCLEOTIDE SEQUENCE [LARGE SCALE GENOMIC DNA]</scope>
    <source>
        <strain evidence="5 6">YoMME</strain>
    </source>
</reference>
<feature type="transmembrane region" description="Helical" evidence="3">
    <location>
        <begin position="267"/>
        <end position="288"/>
    </location>
</feature>
<proteinExistence type="inferred from homology"/>
<gene>
    <name evidence="5" type="ORF">LQV63_18245</name>
</gene>
<dbReference type="InterPro" id="IPR037185">
    <property type="entry name" value="EmrE-like"/>
</dbReference>
<keyword evidence="3" id="KW-0812">Transmembrane</keyword>